<dbReference type="Gene3D" id="3.80.10.10">
    <property type="entry name" value="Ribonuclease Inhibitor"/>
    <property type="match status" value="1"/>
</dbReference>
<dbReference type="RefSeq" id="XP_008866019.1">
    <property type="nucleotide sequence ID" value="XM_008867797.1"/>
</dbReference>
<proteinExistence type="predicted"/>
<dbReference type="InterPro" id="IPR032675">
    <property type="entry name" value="LRR_dom_sf"/>
</dbReference>
<feature type="region of interest" description="Disordered" evidence="1">
    <location>
        <begin position="318"/>
        <end position="339"/>
    </location>
</feature>
<dbReference type="eggNOG" id="KOG0531">
    <property type="taxonomic scope" value="Eukaryota"/>
</dbReference>
<feature type="compositionally biased region" description="Polar residues" evidence="1">
    <location>
        <begin position="318"/>
        <end position="327"/>
    </location>
</feature>
<dbReference type="VEuPathDB" id="FungiDB:H310_03794"/>
<dbReference type="GeneID" id="20080844"/>
<dbReference type="InterPro" id="IPR001611">
    <property type="entry name" value="Leu-rich_rpt"/>
</dbReference>
<protein>
    <recommendedName>
        <fullName evidence="3">Leucine-rich repeat-containing protein 56</fullName>
    </recommendedName>
</protein>
<evidence type="ECO:0000313" key="2">
    <source>
        <dbReference type="EMBL" id="ETW04581.1"/>
    </source>
</evidence>
<dbReference type="PANTHER" id="PTHR22708">
    <property type="entry name" value="LEUCINE-RICH REPEAT-CONTAINING PROTEIN 56"/>
    <property type="match status" value="1"/>
</dbReference>
<evidence type="ECO:0000256" key="1">
    <source>
        <dbReference type="SAM" id="MobiDB-lite"/>
    </source>
</evidence>
<feature type="compositionally biased region" description="Polar residues" evidence="1">
    <location>
        <begin position="506"/>
        <end position="525"/>
    </location>
</feature>
<accession>A0A024UDU0</accession>
<dbReference type="EMBL" id="KI913957">
    <property type="protein sequence ID" value="ETW04581.1"/>
    <property type="molecule type" value="Genomic_DNA"/>
</dbReference>
<dbReference type="PROSITE" id="PS51450">
    <property type="entry name" value="LRR"/>
    <property type="match status" value="1"/>
</dbReference>
<feature type="region of interest" description="Disordered" evidence="1">
    <location>
        <begin position="411"/>
        <end position="438"/>
    </location>
</feature>
<feature type="compositionally biased region" description="Polar residues" evidence="1">
    <location>
        <begin position="429"/>
        <end position="438"/>
    </location>
</feature>
<feature type="region of interest" description="Disordered" evidence="1">
    <location>
        <begin position="474"/>
        <end position="525"/>
    </location>
</feature>
<evidence type="ECO:0008006" key="3">
    <source>
        <dbReference type="Google" id="ProtNLM"/>
    </source>
</evidence>
<sequence>MECDGDAREEIDDTAAPVRSNSMQKLIIRTLPKGCNPMPAVDRPPSRGGPIVPTHDNDNPFDDLTDAKLRLLSGKQDLSRVTYLQLTVDTHKQSVEALGVLLPSLTQLRLHESVLHSFRDLGTSLHSLQVLWLMRSGVKDLDGIGALTGLRELYLQFNEISDVSPLSMHDALHVVGMCVQLASLNLTDNPVANIPQYRLIVCSYMPQLQTLDSTSVTASDRIEVTPAMIDQALSYVHPAAAVLQRCDSVKPKTLFDSPSTTSIEQLSAAAATPRVKDHHSSELTHGTDVVFAGNVTSALRRRSHEHFHVDVDDVAASNNIRPATPASSFPPRPSTPLHRESITDTLDRASELDLTCRLSSKSRDSILHELKAWKLESTVGGTADTLHVGGATFKADIPSTTSTRLSVKEAFVEVSPTLPPPSRKDPRQRSTGKQQQHQVDILVLDDMPEEVSPTQRQWNLDLACLSPRIGIVPKRPSRQYMMPHDAEDDDSSSDSDDRWGDLRPSNILSDSRTIQPTQEAQDGTV</sequence>
<dbReference type="InterPro" id="IPR040091">
    <property type="entry name" value="LRRC56"/>
</dbReference>
<name>A0A024UDU0_9STRA</name>
<gene>
    <name evidence="2" type="ORF">H310_03794</name>
</gene>
<reference evidence="2" key="1">
    <citation type="submission" date="2013-12" db="EMBL/GenBank/DDBJ databases">
        <title>The Genome Sequence of Aphanomyces invadans NJM9701.</title>
        <authorList>
            <consortium name="The Broad Institute Genomics Platform"/>
            <person name="Russ C."/>
            <person name="Tyler B."/>
            <person name="van West P."/>
            <person name="Dieguez-Uribeondo J."/>
            <person name="Young S.K."/>
            <person name="Zeng Q."/>
            <person name="Gargeya S."/>
            <person name="Fitzgerald M."/>
            <person name="Abouelleil A."/>
            <person name="Alvarado L."/>
            <person name="Chapman S.B."/>
            <person name="Gainer-Dewar J."/>
            <person name="Goldberg J."/>
            <person name="Griggs A."/>
            <person name="Gujja S."/>
            <person name="Hansen M."/>
            <person name="Howarth C."/>
            <person name="Imamovic A."/>
            <person name="Ireland A."/>
            <person name="Larimer J."/>
            <person name="McCowan C."/>
            <person name="Murphy C."/>
            <person name="Pearson M."/>
            <person name="Poon T.W."/>
            <person name="Priest M."/>
            <person name="Roberts A."/>
            <person name="Saif S."/>
            <person name="Shea T."/>
            <person name="Sykes S."/>
            <person name="Wortman J."/>
            <person name="Nusbaum C."/>
            <person name="Birren B."/>
        </authorList>
    </citation>
    <scope>NUCLEOTIDE SEQUENCE [LARGE SCALE GENOMIC DNA]</scope>
    <source>
        <strain evidence="2">NJM9701</strain>
    </source>
</reference>
<dbReference type="PANTHER" id="PTHR22708:SF0">
    <property type="entry name" value="LEUCINE-RICH REPEAT-CONTAINING PROTEIN 56"/>
    <property type="match status" value="1"/>
</dbReference>
<organism evidence="2">
    <name type="scientific">Aphanomyces invadans</name>
    <dbReference type="NCBI Taxonomy" id="157072"/>
    <lineage>
        <taxon>Eukaryota</taxon>
        <taxon>Sar</taxon>
        <taxon>Stramenopiles</taxon>
        <taxon>Oomycota</taxon>
        <taxon>Saprolegniomycetes</taxon>
        <taxon>Saprolegniales</taxon>
        <taxon>Verrucalvaceae</taxon>
        <taxon>Aphanomyces</taxon>
    </lineage>
</organism>
<dbReference type="SUPFAM" id="SSF52075">
    <property type="entry name" value="Outer arm dynein light chain 1"/>
    <property type="match status" value="1"/>
</dbReference>
<dbReference type="AlphaFoldDB" id="A0A024UDU0"/>
<dbReference type="STRING" id="157072.A0A024UDU0"/>
<dbReference type="OrthoDB" id="201275at2759"/>